<dbReference type="Gene3D" id="3.90.70.80">
    <property type="match status" value="1"/>
</dbReference>
<dbReference type="InterPro" id="IPR038765">
    <property type="entry name" value="Papain-like_cys_pep_sf"/>
</dbReference>
<evidence type="ECO:0000313" key="3">
    <source>
        <dbReference type="EMBL" id="CAF4165374.1"/>
    </source>
</evidence>
<gene>
    <name evidence="3" type="ORF">FNK824_LOCUS34404</name>
    <name evidence="2" type="ORF">SEV965_LOCUS34791</name>
</gene>
<feature type="domain" description="OTU" evidence="1">
    <location>
        <begin position="1"/>
        <end position="84"/>
    </location>
</feature>
<organism evidence="3 4">
    <name type="scientific">Rotaria sordida</name>
    <dbReference type="NCBI Taxonomy" id="392033"/>
    <lineage>
        <taxon>Eukaryota</taxon>
        <taxon>Metazoa</taxon>
        <taxon>Spiralia</taxon>
        <taxon>Gnathifera</taxon>
        <taxon>Rotifera</taxon>
        <taxon>Eurotatoria</taxon>
        <taxon>Bdelloidea</taxon>
        <taxon>Philodinida</taxon>
        <taxon>Philodinidae</taxon>
        <taxon>Rotaria</taxon>
    </lineage>
</organism>
<evidence type="ECO:0000313" key="2">
    <source>
        <dbReference type="EMBL" id="CAF1474172.1"/>
    </source>
</evidence>
<evidence type="ECO:0000313" key="4">
    <source>
        <dbReference type="Proteomes" id="UP000663874"/>
    </source>
</evidence>
<dbReference type="EMBL" id="CAJNOU010005315">
    <property type="protein sequence ID" value="CAF1474172.1"/>
    <property type="molecule type" value="Genomic_DNA"/>
</dbReference>
<reference evidence="3" key="1">
    <citation type="submission" date="2021-02" db="EMBL/GenBank/DDBJ databases">
        <authorList>
            <person name="Nowell W R."/>
        </authorList>
    </citation>
    <scope>NUCLEOTIDE SEQUENCE</scope>
</reference>
<evidence type="ECO:0000259" key="1">
    <source>
        <dbReference type="PROSITE" id="PS50802"/>
    </source>
</evidence>
<dbReference type="Pfam" id="PF02338">
    <property type="entry name" value="OTU"/>
    <property type="match status" value="1"/>
</dbReference>
<dbReference type="SUPFAM" id="SSF54001">
    <property type="entry name" value="Cysteine proteinases"/>
    <property type="match status" value="1"/>
</dbReference>
<dbReference type="Proteomes" id="UP000663874">
    <property type="component" value="Unassembled WGS sequence"/>
</dbReference>
<sequence length="100" mass="11262">MNDFAPFVDDMDSTIENYIERMSRNGTYADHLAISATAVIVNKNIIIHEIGKTPLLIPGSDFIDHQVHVCYYPDLLHYDSIACVNNESPFLSAEQILFTS</sequence>
<dbReference type="InterPro" id="IPR003323">
    <property type="entry name" value="OTU_dom"/>
</dbReference>
<proteinExistence type="predicted"/>
<dbReference type="PROSITE" id="PS50802">
    <property type="entry name" value="OTU"/>
    <property type="match status" value="1"/>
</dbReference>
<protein>
    <recommendedName>
        <fullName evidence="1">OTU domain-containing protein</fullName>
    </recommendedName>
</protein>
<dbReference type="Proteomes" id="UP000663889">
    <property type="component" value="Unassembled WGS sequence"/>
</dbReference>
<dbReference type="EMBL" id="CAJOBE010013482">
    <property type="protein sequence ID" value="CAF4165374.1"/>
    <property type="molecule type" value="Genomic_DNA"/>
</dbReference>
<comment type="caution">
    <text evidence="3">The sequence shown here is derived from an EMBL/GenBank/DDBJ whole genome shotgun (WGS) entry which is preliminary data.</text>
</comment>
<name>A0A819ZLS6_9BILA</name>
<dbReference type="AlphaFoldDB" id="A0A819ZLS6"/>
<accession>A0A819ZLS6</accession>